<proteinExistence type="predicted"/>
<dbReference type="EMBL" id="JPGY02000001">
    <property type="protein sequence ID" value="KRU12650.1"/>
    <property type="molecule type" value="Genomic_DNA"/>
</dbReference>
<dbReference type="Proteomes" id="UP000028042">
    <property type="component" value="Unassembled WGS sequence"/>
</dbReference>
<dbReference type="PATRIC" id="fig|1262449.7.peg.1277"/>
<dbReference type="EMBL" id="CP009268">
    <property type="protein sequence ID" value="AJA51343.1"/>
    <property type="molecule type" value="Genomic_DNA"/>
</dbReference>
<evidence type="ECO:0000313" key="4">
    <source>
        <dbReference type="Proteomes" id="UP000030905"/>
    </source>
</evidence>
<reference evidence="2 3" key="3">
    <citation type="journal article" name="Genome Announc.">
        <title>Improved Draft Genome Sequence of Clostridium pasteurianum Strain ATCC 6013 (DSM 525) Using a Hybrid Next-Generation Sequencing Approach.</title>
        <authorList>
            <person name="Pyne M.E."/>
            <person name="Utturkar S."/>
            <person name="Brown S.D."/>
            <person name="Moo-Young M."/>
            <person name="Chung D.A."/>
            <person name="Chou C.P."/>
        </authorList>
    </citation>
    <scope>NUCLEOTIDE SEQUENCE [LARGE SCALE GENOMIC DNA]</scope>
    <source>
        <strain evidence="2 3">ATCC 6013</strain>
    </source>
</reference>
<organism evidence="1 4">
    <name type="scientific">Clostridium pasteurianum DSM 525 = ATCC 6013</name>
    <dbReference type="NCBI Taxonomy" id="1262449"/>
    <lineage>
        <taxon>Bacteria</taxon>
        <taxon>Bacillati</taxon>
        <taxon>Bacillota</taxon>
        <taxon>Clostridia</taxon>
        <taxon>Eubacteriales</taxon>
        <taxon>Clostridiaceae</taxon>
        <taxon>Clostridium</taxon>
    </lineage>
</organism>
<evidence type="ECO:0000313" key="1">
    <source>
        <dbReference type="EMBL" id="AJA51343.1"/>
    </source>
</evidence>
<reference evidence="2" key="2">
    <citation type="submission" date="2015-10" db="EMBL/GenBank/DDBJ databases">
        <title>Improved Draft Genome Sequence of Clostridium pasteurianum Strain ATCC 6013 (DSM 525) Using a Hybrid Next-Generation Sequencing Approach.</title>
        <authorList>
            <person name="Pyne M.E."/>
            <person name="Utturkar S.M."/>
            <person name="Brown S.D."/>
            <person name="Moo-Young M."/>
            <person name="Chung D.A."/>
            <person name="Chou P.C."/>
        </authorList>
    </citation>
    <scope>NUCLEOTIDE SEQUENCE</scope>
    <source>
        <strain evidence="2">ATCC 6013</strain>
    </source>
</reference>
<accession>A0A0H3J8G8</accession>
<gene>
    <name evidence="1" type="ORF">CLPA_c12550</name>
    <name evidence="2" type="ORF">CP6013_01898</name>
</gene>
<reference evidence="1 4" key="1">
    <citation type="journal article" date="2015" name="Genome Announc.">
        <title>Complete Genome Sequence of the Nitrogen-Fixing and Solvent-Producing Clostridium pasteurianum DSM 525.</title>
        <authorList>
            <person name="Poehlein A."/>
            <person name="Grosse-Honebrink A."/>
            <person name="Zhang Y."/>
            <person name="Minton N.P."/>
            <person name="Daniel R."/>
        </authorList>
    </citation>
    <scope>NUCLEOTIDE SEQUENCE [LARGE SCALE GENOMIC DNA]</scope>
    <source>
        <strain evidence="1">DSM 525</strain>
        <strain evidence="4">DSM 525 / ATCC 6013</strain>
    </source>
</reference>
<sequence>MKLNIKMIGLVHRIVERNFGGLQLLEKMKIHLG</sequence>
<dbReference type="KEGG" id="cpat:CLPA_c12550"/>
<dbReference type="AlphaFoldDB" id="A0A0H3J8G8"/>
<dbReference type="KEGG" id="cpae:CPAST_c12550"/>
<protein>
    <submittedName>
        <fullName evidence="1">Uncharacterized protein</fullName>
    </submittedName>
</protein>
<evidence type="ECO:0000313" key="2">
    <source>
        <dbReference type="EMBL" id="KRU12650.1"/>
    </source>
</evidence>
<keyword evidence="4" id="KW-1185">Reference proteome</keyword>
<name>A0A0H3J8G8_CLOPA</name>
<evidence type="ECO:0000313" key="3">
    <source>
        <dbReference type="Proteomes" id="UP000028042"/>
    </source>
</evidence>
<dbReference type="Proteomes" id="UP000030905">
    <property type="component" value="Chromosome"/>
</dbReference>